<dbReference type="InterPro" id="IPR049900">
    <property type="entry name" value="PKS_mFAS_DH"/>
</dbReference>
<dbReference type="GO" id="GO:0006633">
    <property type="term" value="P:fatty acid biosynthetic process"/>
    <property type="evidence" value="ECO:0007669"/>
    <property type="project" value="InterPro"/>
</dbReference>
<dbReference type="PANTHER" id="PTHR43775:SF48">
    <property type="entry name" value="HIGHLY REDUCING POLYKETIDE SYNTHASE SDGA"/>
    <property type="match status" value="1"/>
</dbReference>
<dbReference type="InterPro" id="IPR009081">
    <property type="entry name" value="PP-bd_ACP"/>
</dbReference>
<keyword evidence="1" id="KW-0596">Phosphopantetheine</keyword>
<dbReference type="Pfam" id="PF23297">
    <property type="entry name" value="ACP_SdgA_C"/>
    <property type="match status" value="1"/>
</dbReference>
<keyword evidence="14" id="KW-1185">Reference proteome</keyword>
<feature type="compositionally biased region" description="Polar residues" evidence="9">
    <location>
        <begin position="2526"/>
        <end position="2549"/>
    </location>
</feature>
<dbReference type="PROSITE" id="PS00012">
    <property type="entry name" value="PHOSPHOPANTETHEINE"/>
    <property type="match status" value="1"/>
</dbReference>
<dbReference type="Gene3D" id="3.40.50.12780">
    <property type="entry name" value="N-terminal domain of ligase-like"/>
    <property type="match status" value="1"/>
</dbReference>
<dbReference type="GO" id="GO:0008168">
    <property type="term" value="F:methyltransferase activity"/>
    <property type="evidence" value="ECO:0007669"/>
    <property type="project" value="UniProtKB-KW"/>
</dbReference>
<keyword evidence="7" id="KW-0511">Multifunctional enzyme</keyword>
<dbReference type="GO" id="GO:0031177">
    <property type="term" value="F:phosphopantetheine binding"/>
    <property type="evidence" value="ECO:0007669"/>
    <property type="project" value="InterPro"/>
</dbReference>
<evidence type="ECO:0000256" key="5">
    <source>
        <dbReference type="ARBA" id="ARBA00022679"/>
    </source>
</evidence>
<dbReference type="InterPro" id="IPR020807">
    <property type="entry name" value="PKS_DH"/>
</dbReference>
<keyword evidence="3" id="KW-0436">Ligase</keyword>
<gene>
    <name evidence="13" type="ORF">ATEIFO6365_0001040500</name>
</gene>
<dbReference type="InterPro" id="IPR045851">
    <property type="entry name" value="AMP-bd_C_sf"/>
</dbReference>
<dbReference type="InterPro" id="IPR001242">
    <property type="entry name" value="Condensation_dom"/>
</dbReference>
<dbReference type="SUPFAM" id="SSF47336">
    <property type="entry name" value="ACP-like"/>
    <property type="match status" value="2"/>
</dbReference>
<feature type="region of interest" description="Disordered" evidence="9">
    <location>
        <begin position="2490"/>
        <end position="2571"/>
    </location>
</feature>
<protein>
    <submittedName>
        <fullName evidence="13">Nonribosomal peptide synthetase 14</fullName>
    </submittedName>
</protein>
<dbReference type="FunFam" id="3.40.47.10:FF:000019">
    <property type="entry name" value="Polyketide synthase type I"/>
    <property type="match status" value="1"/>
</dbReference>
<dbReference type="InterPro" id="IPR000873">
    <property type="entry name" value="AMP-dep_synth/lig_dom"/>
</dbReference>
<dbReference type="Gene3D" id="3.30.300.30">
    <property type="match status" value="1"/>
</dbReference>
<dbReference type="InterPro" id="IPR016035">
    <property type="entry name" value="Acyl_Trfase/lysoPLipase"/>
</dbReference>
<dbReference type="Pfam" id="PF08242">
    <property type="entry name" value="Methyltransf_12"/>
    <property type="match status" value="1"/>
</dbReference>
<dbReference type="SMART" id="SM00823">
    <property type="entry name" value="PKS_PP"/>
    <property type="match status" value="2"/>
</dbReference>
<dbReference type="Gene3D" id="3.40.50.150">
    <property type="entry name" value="Vaccinia Virus protein VP39"/>
    <property type="match status" value="1"/>
</dbReference>
<evidence type="ECO:0000313" key="14">
    <source>
        <dbReference type="Proteomes" id="UP000452235"/>
    </source>
</evidence>
<evidence type="ECO:0000256" key="6">
    <source>
        <dbReference type="ARBA" id="ARBA00022737"/>
    </source>
</evidence>
<dbReference type="Proteomes" id="UP000452235">
    <property type="component" value="Unassembled WGS sequence"/>
</dbReference>
<dbReference type="SUPFAM" id="SSF52777">
    <property type="entry name" value="CoA-dependent acyltransferases"/>
    <property type="match status" value="2"/>
</dbReference>
<dbReference type="GO" id="GO:0032259">
    <property type="term" value="P:methylation"/>
    <property type="evidence" value="ECO:0007669"/>
    <property type="project" value="UniProtKB-KW"/>
</dbReference>
<dbReference type="InterPro" id="IPR018201">
    <property type="entry name" value="Ketoacyl_synth_AS"/>
</dbReference>
<dbReference type="PROSITE" id="PS00455">
    <property type="entry name" value="AMP_BINDING"/>
    <property type="match status" value="1"/>
</dbReference>
<dbReference type="InterPro" id="IPR029063">
    <property type="entry name" value="SAM-dependent_MTases_sf"/>
</dbReference>
<organism evidence="13 14">
    <name type="scientific">Aspergillus terreus</name>
    <dbReference type="NCBI Taxonomy" id="33178"/>
    <lineage>
        <taxon>Eukaryota</taxon>
        <taxon>Fungi</taxon>
        <taxon>Dikarya</taxon>
        <taxon>Ascomycota</taxon>
        <taxon>Pezizomycotina</taxon>
        <taxon>Eurotiomycetes</taxon>
        <taxon>Eurotiomycetidae</taxon>
        <taxon>Eurotiales</taxon>
        <taxon>Aspergillaceae</taxon>
        <taxon>Aspergillus</taxon>
        <taxon>Aspergillus subgen. Circumdati</taxon>
    </lineage>
</organism>
<feature type="active site" description="Proton acceptor; for dehydratase activity" evidence="8">
    <location>
        <position position="978"/>
    </location>
</feature>
<dbReference type="SUPFAM" id="SSF55048">
    <property type="entry name" value="Probable ACP-binding domain of malonyl-CoA ACP transacylase"/>
    <property type="match status" value="1"/>
</dbReference>
<keyword evidence="2" id="KW-0597">Phosphoprotein</keyword>
<dbReference type="SUPFAM" id="SSF56801">
    <property type="entry name" value="Acetyl-CoA synthetase-like"/>
    <property type="match status" value="1"/>
</dbReference>
<dbReference type="InterPro" id="IPR057326">
    <property type="entry name" value="KR_dom"/>
</dbReference>
<dbReference type="PROSITE" id="PS52004">
    <property type="entry name" value="KS3_2"/>
    <property type="match status" value="1"/>
</dbReference>
<dbReference type="InterPro" id="IPR042099">
    <property type="entry name" value="ANL_N_sf"/>
</dbReference>
<dbReference type="InterPro" id="IPR050091">
    <property type="entry name" value="PKS_NRPS_Biosynth_Enz"/>
</dbReference>
<feature type="domain" description="Ketosynthase family 3 (KS3)" evidence="11">
    <location>
        <begin position="5"/>
        <end position="441"/>
    </location>
</feature>
<dbReference type="InterPro" id="IPR013217">
    <property type="entry name" value="Methyltransf_12"/>
</dbReference>
<dbReference type="Pfam" id="PF00501">
    <property type="entry name" value="AMP-binding"/>
    <property type="match status" value="1"/>
</dbReference>
<dbReference type="Gene3D" id="3.30.559.10">
    <property type="entry name" value="Chloramphenicol acetyltransferase-like domain"/>
    <property type="match status" value="1"/>
</dbReference>
<dbReference type="InterPro" id="IPR001227">
    <property type="entry name" value="Ac_transferase_dom_sf"/>
</dbReference>
<dbReference type="Pfam" id="PF00550">
    <property type="entry name" value="PP-binding"/>
    <property type="match status" value="1"/>
</dbReference>
<dbReference type="InterPro" id="IPR020845">
    <property type="entry name" value="AMP-binding_CS"/>
</dbReference>
<dbReference type="Pfam" id="PF02801">
    <property type="entry name" value="Ketoacyl-synt_C"/>
    <property type="match status" value="1"/>
</dbReference>
<dbReference type="InterPro" id="IPR020806">
    <property type="entry name" value="PKS_PP-bd"/>
</dbReference>
<dbReference type="InterPro" id="IPR013968">
    <property type="entry name" value="PKS_KR"/>
</dbReference>
<dbReference type="EMBL" id="BLJY01000001">
    <property type="protein sequence ID" value="GFF12182.1"/>
    <property type="molecule type" value="Genomic_DNA"/>
</dbReference>
<dbReference type="Gene3D" id="3.40.366.10">
    <property type="entry name" value="Malonyl-Coenzyme A Acyl Carrier Protein, domain 2"/>
    <property type="match status" value="1"/>
</dbReference>
<keyword evidence="6" id="KW-0677">Repeat</keyword>
<dbReference type="PROSITE" id="PS00606">
    <property type="entry name" value="KS3_1"/>
    <property type="match status" value="1"/>
</dbReference>
<dbReference type="SUPFAM" id="SSF53901">
    <property type="entry name" value="Thiolase-like"/>
    <property type="match status" value="1"/>
</dbReference>
<dbReference type="SMART" id="SM00826">
    <property type="entry name" value="PKS_DH"/>
    <property type="match status" value="1"/>
</dbReference>
<dbReference type="InterPro" id="IPR014030">
    <property type="entry name" value="Ketoacyl_synth_N"/>
</dbReference>
<dbReference type="GO" id="GO:0004315">
    <property type="term" value="F:3-oxoacyl-[acyl-carrier-protein] synthase activity"/>
    <property type="evidence" value="ECO:0007669"/>
    <property type="project" value="InterPro"/>
</dbReference>
<dbReference type="InterPro" id="IPR023213">
    <property type="entry name" value="CAT-like_dom_sf"/>
</dbReference>
<comment type="caution">
    <text evidence="13">The sequence shown here is derived from an EMBL/GenBank/DDBJ whole genome shotgun (WGS) entry which is preliminary data.</text>
</comment>
<dbReference type="VEuPathDB" id="FungiDB:ATEG_03470"/>
<evidence type="ECO:0000256" key="3">
    <source>
        <dbReference type="ARBA" id="ARBA00022598"/>
    </source>
</evidence>
<name>A0A5M3YMG8_ASPTE</name>
<dbReference type="Pfam" id="PF16197">
    <property type="entry name" value="KAsynt_C_assoc"/>
    <property type="match status" value="1"/>
</dbReference>
<feature type="domain" description="PKS/mFAS DH" evidence="12">
    <location>
        <begin position="946"/>
        <end position="1245"/>
    </location>
</feature>
<dbReference type="PROSITE" id="PS52019">
    <property type="entry name" value="PKS_MFAS_DH"/>
    <property type="match status" value="1"/>
</dbReference>
<dbReference type="Gene3D" id="1.10.1200.10">
    <property type="entry name" value="ACP-like"/>
    <property type="match status" value="2"/>
</dbReference>
<dbReference type="CDD" id="cd02440">
    <property type="entry name" value="AdoMet_MTases"/>
    <property type="match status" value="1"/>
</dbReference>
<dbReference type="InterPro" id="IPR036736">
    <property type="entry name" value="ACP-like_sf"/>
</dbReference>
<dbReference type="PROSITE" id="PS50075">
    <property type="entry name" value="CARRIER"/>
    <property type="match status" value="2"/>
</dbReference>
<dbReference type="SUPFAM" id="SSF53335">
    <property type="entry name" value="S-adenosyl-L-methionine-dependent methyltransferases"/>
    <property type="match status" value="1"/>
</dbReference>
<dbReference type="Pfam" id="PF00698">
    <property type="entry name" value="Acyl_transf_1"/>
    <property type="match status" value="1"/>
</dbReference>
<dbReference type="InterPro" id="IPR036291">
    <property type="entry name" value="NAD(P)-bd_dom_sf"/>
</dbReference>
<dbReference type="PANTHER" id="PTHR43775">
    <property type="entry name" value="FATTY ACID SYNTHASE"/>
    <property type="match status" value="1"/>
</dbReference>
<keyword evidence="4" id="KW-0489">Methyltransferase</keyword>
<dbReference type="Gene3D" id="3.40.47.10">
    <property type="match status" value="1"/>
</dbReference>
<feature type="domain" description="Carrier" evidence="10">
    <location>
        <begin position="2403"/>
        <end position="2481"/>
    </location>
</feature>
<evidence type="ECO:0000259" key="10">
    <source>
        <dbReference type="PROSITE" id="PS50075"/>
    </source>
</evidence>
<dbReference type="Pfam" id="PF21089">
    <property type="entry name" value="PKS_DH_N"/>
    <property type="match status" value="1"/>
</dbReference>
<evidence type="ECO:0000256" key="7">
    <source>
        <dbReference type="ARBA" id="ARBA00023268"/>
    </source>
</evidence>
<dbReference type="GO" id="GO:0009403">
    <property type="term" value="P:toxin biosynthetic process"/>
    <property type="evidence" value="ECO:0007669"/>
    <property type="project" value="UniProtKB-ARBA"/>
</dbReference>
<accession>A0A5M3YMG8</accession>
<dbReference type="InterPro" id="IPR016036">
    <property type="entry name" value="Malonyl_transacylase_ACP-bd"/>
</dbReference>
<evidence type="ECO:0000256" key="8">
    <source>
        <dbReference type="PROSITE-ProRule" id="PRU01363"/>
    </source>
</evidence>
<sequence>MPSADEPIAIIGIGCRFPGSCSTPSKFWDLLRKPDDVGSQIRPERFSAETFYHPDGAYHGTTNARKAYLLSEDVAGFDASFFKISSKEAEAIDPQQRLVLETVYESIEAAGLRLDDLMGTDTGIFCGVMCDDYQGIQQRDISDIPHYTATGTARSIISNRVSYFFDWHGPSMTIDTACSSSLVAVHLATKALQDGSCRVAVASGTNLILAPNMFVTGSKLGMLSPQGRSRMWDAGADGYARGEGVAAIVLKKLSDAVADGDSIDCIIRATNINQDGRSMGITMPSSAAQTSLIQSTYHKAGLDPVHHREDRCQYFEAHGTGTPAGDPQEASAIHAAFFSDPESKDDGDLLYVGSVKTVIGHTEGTAGLAALIKAAQSIQHGVIAPNLHFERLNPAIEPYYRHLRVPTECQPWPDLPAGVPRRVSVNSFGFGGTNAHAILESHAQPRTKEPAFESLNCSEIIPFAFSAPSEKALGNVLATYVEYMSTNPCVNLSNLAWTLFRRRTAFHHRVALYATSVESLIGALQEEIARRGTDKGSSTTVPKQIVGHRPMILGVFTGQGAQWPQMGLQLVNSSPLAAQWLENLQASLDQLPAEYQPRYSLREELAAPQGMSKLHLAEISQPLCTAVQIILVNFLRRLNFGFSAVVGHSSGEIAAAYAAGILSADEAIRIAHLRGHTTSLAGSDGKKGAMMAAGMSADEAEELCQSTTYRGRIKIAAVNSSSSVTLSGDADSIKLLEDQLKDEGIFARVLKVNIAYHSHHMLPCSEPYLRAMETCQIKPQEPVKTKWFSSVYGGQKVGAGHLDVLRGQYWADNMTRTVLFSDAVSGAMEDCSYDMIVEVGPHPALKAPVLSTVSDCPNQGPPNVAYTSLLNRSMPCKESFARAIGEVYGRLGPEYANIEAFSRCFHEGQEFTLVKGLPCYPFDRSNSYWAESRVSRASYRDAGRPNQLLGSLSPDSTDQAYRWRNFLRASEIPWLSGHCIQSQPVFPATGYVAMALEAAHIIAGERQLQLFEVQELVIKSAISLDDDEKGSETRFEVDQLVEQSGQLSAAFACFSTVAGKLQLCASGRLSVLFGGENDPRLLPARQSPSQAMSDVEAENFYSFLESLGYGYGGLFKGIASLRWKQNMSDGRLLNASQLDASSPLKLHPALMDLLLQGMLAAVGKPGNEKLYTLHIPVSIGRVLINPTFCGSSAQELGHELPFEAVLTSVSRAGAIGDASLFDGYGNRILQMERIRVTPLMQATPGDDRELFFGVEWGRLLPDLSSSPVYMTSGEAERSTGAERLALVYMRNVQASLTADDRANLDWHGGRVVAWIDHVLSQVHQGNHPVCPREWLTVSWEEAYTELARTCNPVEVKLMQTVGQNLLRFLRHETTILEELRQSGLLDAIYKETEELAHFNQRVADVVSQLALRFPRMRILEIGAGSGSATKAVLSRLGRSFYSYTFTDISAGFLDQAEADFAAHADLLTYRVLDIEKDPQEQGFQPNSFDLVIAANVLHATRDLQRTLSNTRQLLKAGGHLVLLEGSNPSLLRTSFTMAGFEGWWLGEHDGRRWGAMTTPTRWHALLQKTGFSGIDTITPGHDDGLTGISVFASQAVDDHLLLLRDPLSAATAAGIDSPSNELVMVGGASLVSSKLVGALQAILRPPFLKIIHIESLQAPIPESLRAGTLLYLGDLDRPFFQDLSPQSLKGMQQLVKDTRNLLWVSGGADSDKPHQSMSQALLRCLMYESSHTRFQHLNFEDESAVEPRIIAETLLRLVLAEFDNDCRLPCTTETIEPELRLVNGTMYIPRITPDEHMNERNMSQRRLIYREVNPEHANISVSPQDGIYEPLLIPMSHFAETSKQKTVVVRVAASTLTALRVLGMGYRHLCVGHDMDTKQPVVALSRDNASVIATPAACVVPCCAFGSNATRFLAVLAWTVVAIDLLARTAPHSSIVVHEAGTSLQAAIMRMASQRSVTPRFTTTHEDVITSDDRISLIHPFASTRTLTEIVPDDVSLVATFDATNGQLFKGLPALVHGRALHENMETIHSTRPRLRPMSEVHKEASVLQLALKFSTGIEATSKEVSVLDMHSVGKCRASLSRLQFLNWQTGSRAHPIPVSIQPAGSLVQLSAHKTYLLVGMTGDLGMSVCEWMISKGARNVVLTSRKPQTDQGRIDAMMSEAGARVVTMSMDVTIRESIQQVDRRIRETLPPVGGVVNGAMVLEDQLFTSMSFEAMDRILKPKVQGSILLDELYASHDLDFFICFGSLTGPAGNTGQSAYSAATSFMASLIEGRRKRGLAGSIICPGEIRGVGYVARSDQRLVALLRDAIGDTSIGEGELNELFAEAILAGHPDSSHQTAAAGAAPIAGFPTVDPDEQPHIVWLKSPRTWRQLRYSAAKSVRETTSSTVSVRQQLAAMSSTDDARRIIQEALIAKIRKKLKIPEDVDLSEDNSPIELGMDSLVAVDLRTWFVKELVVDMPVIKLLNSSSIAELIDHAVARLRPDLLDTAPTVSSMQKDQKSAGKPLTIPKKETTQCVQPPMDRTNSKTSIDTQATSPSSVESDPLSQDIPTPLTLESCATTPGSDKGFSTPKYDRVERLSYPQSRFWYLQQLHPDKTYSNVTMMLRLDRAPIVEQFEVAVDQLARRHEILRTCYRKDGDGPYQAVLEHPTFHLEVVHVLSEAEARDLYHSHRQRIYDLENGDNFRICLAITTDSQHFVIIGFHHICLDGLSFHMLLNELESAYLKRSLPPLPRQYADYAAAQRSAYSSGELADDVTYWQQEFDGSFPNPVPLFPMSRVRTRQVLADHPTENVRVELPASIMAAVRAVGKRLRVTPANFFMAVLRIFVARLTGSTDFCIGMSVLHRVADEDHSLIGLLMNLLPIRFLGTLEDHRSFQDILMHTKKKVSGAVAHSGLQFDRLLDELAVPRSATHSPLFQVMLDWQPQNTEKRRIGNIRADVVEWAMNKTAFDMVLQVTDSGDETTVMNFRLQQALFTRDASKLVARSFTSLLESFALGDVHQKAIQPPLYPPTELQLAHQLARGPSMTSQWPSTVSRRIDDVARAFADRVAVKEVGSSSGLTYKDLDQHSRIIAVHLAEKGVQPGSKVCFFQQPNERWIACMLAVWRLGATYVPLDVRGPPERTALIIQDCQPQVILCDSETQAVVSRMGSIGVRTLNMADLNMTLPPGGLQLDNRSTPDACSVILYSSGTTGRPKGIRLSHANLQNQLEGFTSHCELNGPTILQQGAMTFDISLEQILTGLTTGGRVIVASSTVRLDPSAVASAIVSEDITCTMATPSEYLLWIQYASSTLKYATSWQMAFSGGEFFPHRLCDAFRELGLPNLRLFNFYGPGETTIASHQIEVEYKDTNPSSAGCDTIPVGHALPNYETYIVDQHLNPVPQGISGEIVIAGPSVCAGYVNLDELNQTKFVPNPGLSDGRAYRTTERGHLRPDGALVLEGRLEGDTQVKLRGIRIDLCDVETEILRAADGALTRVIVSLRDNNSGGGDSDTFLAAHAEFQPGFKGDKDDLLRAVRASMVLPQYMRPSIIVPVDEMPRTAHGKLDRRVMGSLPLPERKRSSVMLASTTSVTNSWVSRVASLWQEALEGTWTDCPDLELDTDFFLAGGNSILLVKLQTLLSQVCGVSVPLITLVEGSTLLEMADAVATCASHQATSTEAAKMVLSREKLAISS</sequence>
<dbReference type="Pfam" id="PF14765">
    <property type="entry name" value="PS-DH"/>
    <property type="match status" value="1"/>
</dbReference>
<dbReference type="InterPro" id="IPR016039">
    <property type="entry name" value="Thiolase-like"/>
</dbReference>
<dbReference type="Gene3D" id="3.40.50.720">
    <property type="entry name" value="NAD(P)-binding Rossmann-like Domain"/>
    <property type="match status" value="1"/>
</dbReference>
<dbReference type="Pfam" id="PF08659">
    <property type="entry name" value="KR"/>
    <property type="match status" value="1"/>
</dbReference>
<dbReference type="InterPro" id="IPR049552">
    <property type="entry name" value="PKS_DH_N"/>
</dbReference>
<keyword evidence="5" id="KW-0808">Transferase</keyword>
<proteinExistence type="predicted"/>
<feature type="region of interest" description="N-terminal hotdog fold" evidence="8">
    <location>
        <begin position="946"/>
        <end position="1076"/>
    </location>
</feature>
<feature type="region of interest" description="C-terminal hotdog fold" evidence="8">
    <location>
        <begin position="1092"/>
        <end position="1245"/>
    </location>
</feature>
<dbReference type="VEuPathDB" id="FungiDB:ATEG_09617"/>
<dbReference type="CDD" id="cd05930">
    <property type="entry name" value="A_NRPS"/>
    <property type="match status" value="1"/>
</dbReference>
<dbReference type="SMART" id="SM00822">
    <property type="entry name" value="PKS_KR"/>
    <property type="match status" value="1"/>
</dbReference>
<dbReference type="OrthoDB" id="329835at2759"/>
<evidence type="ECO:0000259" key="11">
    <source>
        <dbReference type="PROSITE" id="PS52004"/>
    </source>
</evidence>
<dbReference type="InterPro" id="IPR014043">
    <property type="entry name" value="Acyl_transferase_dom"/>
</dbReference>
<evidence type="ECO:0000256" key="2">
    <source>
        <dbReference type="ARBA" id="ARBA00022553"/>
    </source>
</evidence>
<dbReference type="InterPro" id="IPR006162">
    <property type="entry name" value="Ppantetheine_attach_site"/>
</dbReference>
<evidence type="ECO:0000256" key="9">
    <source>
        <dbReference type="SAM" id="MobiDB-lite"/>
    </source>
</evidence>
<dbReference type="SUPFAM" id="SSF51735">
    <property type="entry name" value="NAD(P)-binding Rossmann-fold domains"/>
    <property type="match status" value="1"/>
</dbReference>
<dbReference type="InterPro" id="IPR032821">
    <property type="entry name" value="PKS_assoc"/>
</dbReference>
<feature type="domain" description="Carrier" evidence="10">
    <location>
        <begin position="3566"/>
        <end position="3646"/>
    </location>
</feature>
<dbReference type="Pfam" id="PF00668">
    <property type="entry name" value="Condensation"/>
    <property type="match status" value="1"/>
</dbReference>
<dbReference type="SUPFAM" id="SSF52151">
    <property type="entry name" value="FabD/lysophospholipase-like"/>
    <property type="match status" value="1"/>
</dbReference>
<dbReference type="InterPro" id="IPR049551">
    <property type="entry name" value="PKS_DH_C"/>
</dbReference>
<dbReference type="InterPro" id="IPR020841">
    <property type="entry name" value="PKS_Beta-ketoAc_synthase_dom"/>
</dbReference>
<dbReference type="CDD" id="cd00833">
    <property type="entry name" value="PKS"/>
    <property type="match status" value="1"/>
</dbReference>
<dbReference type="Gene3D" id="3.30.559.30">
    <property type="entry name" value="Nonribosomal peptide synthetase, condensation domain"/>
    <property type="match status" value="1"/>
</dbReference>
<dbReference type="Gene3D" id="3.10.129.110">
    <property type="entry name" value="Polyketide synthase dehydratase"/>
    <property type="match status" value="1"/>
</dbReference>
<evidence type="ECO:0000256" key="4">
    <source>
        <dbReference type="ARBA" id="ARBA00022603"/>
    </source>
</evidence>
<dbReference type="CDD" id="cd19532">
    <property type="entry name" value="C_PKS-NRPS"/>
    <property type="match status" value="1"/>
</dbReference>
<dbReference type="Pfam" id="PF00109">
    <property type="entry name" value="ketoacyl-synt"/>
    <property type="match status" value="1"/>
</dbReference>
<feature type="active site" description="Proton donor; for dehydratase activity" evidence="8">
    <location>
        <position position="1152"/>
    </location>
</feature>
<dbReference type="InterPro" id="IPR042104">
    <property type="entry name" value="PKS_dehydratase_sf"/>
</dbReference>
<dbReference type="InterPro" id="IPR014031">
    <property type="entry name" value="Ketoacyl_synth_C"/>
</dbReference>
<evidence type="ECO:0000256" key="1">
    <source>
        <dbReference type="ARBA" id="ARBA00022450"/>
    </source>
</evidence>
<dbReference type="GO" id="GO:0016874">
    <property type="term" value="F:ligase activity"/>
    <property type="evidence" value="ECO:0007669"/>
    <property type="project" value="UniProtKB-KW"/>
</dbReference>
<reference evidence="13 14" key="1">
    <citation type="submission" date="2020-01" db="EMBL/GenBank/DDBJ databases">
        <title>Aspergillus terreus IFO 6365 whole genome shotgun sequence.</title>
        <authorList>
            <person name="Kanamasa S."/>
            <person name="Takahashi H."/>
        </authorList>
    </citation>
    <scope>NUCLEOTIDE SEQUENCE [LARGE SCALE GENOMIC DNA]</scope>
    <source>
        <strain evidence="13 14">IFO 6365</strain>
    </source>
</reference>
<evidence type="ECO:0000259" key="12">
    <source>
        <dbReference type="PROSITE" id="PS52019"/>
    </source>
</evidence>
<dbReference type="SMART" id="SM00825">
    <property type="entry name" value="PKS_KS"/>
    <property type="match status" value="1"/>
</dbReference>
<evidence type="ECO:0000313" key="13">
    <source>
        <dbReference type="EMBL" id="GFF12182.1"/>
    </source>
</evidence>
<dbReference type="SMART" id="SM00827">
    <property type="entry name" value="PKS_AT"/>
    <property type="match status" value="1"/>
</dbReference>
<dbReference type="GO" id="GO:0004312">
    <property type="term" value="F:fatty acid synthase activity"/>
    <property type="evidence" value="ECO:0007669"/>
    <property type="project" value="TreeGrafter"/>
</dbReference>